<dbReference type="InterPro" id="IPR003661">
    <property type="entry name" value="HisK_dim/P_dom"/>
</dbReference>
<dbReference type="SMART" id="SM00086">
    <property type="entry name" value="PAC"/>
    <property type="match status" value="2"/>
</dbReference>
<dbReference type="Gene3D" id="3.30.565.10">
    <property type="entry name" value="Histidine kinase-like ATPase, C-terminal domain"/>
    <property type="match status" value="1"/>
</dbReference>
<dbReference type="InterPro" id="IPR013767">
    <property type="entry name" value="PAS_fold"/>
</dbReference>
<dbReference type="SMART" id="SM00388">
    <property type="entry name" value="HisKA"/>
    <property type="match status" value="1"/>
</dbReference>
<feature type="modified residue" description="4-aspartylphosphate" evidence="9">
    <location>
        <position position="966"/>
    </location>
</feature>
<dbReference type="Pfam" id="PF13188">
    <property type="entry name" value="PAS_8"/>
    <property type="match status" value="1"/>
</dbReference>
<dbReference type="InterPro" id="IPR036097">
    <property type="entry name" value="HisK_dim/P_sf"/>
</dbReference>
<dbReference type="PROSITE" id="PS50113">
    <property type="entry name" value="PAC"/>
    <property type="match status" value="1"/>
</dbReference>
<dbReference type="CDD" id="cd00082">
    <property type="entry name" value="HisKA"/>
    <property type="match status" value="1"/>
</dbReference>
<protein>
    <recommendedName>
        <fullName evidence="2">histidine kinase</fullName>
        <ecNumber evidence="2">2.7.13.3</ecNumber>
    </recommendedName>
</protein>
<dbReference type="PROSITE" id="PS50112">
    <property type="entry name" value="PAS"/>
    <property type="match status" value="5"/>
</dbReference>
<feature type="domain" description="PAC" evidence="13">
    <location>
        <begin position="472"/>
        <end position="524"/>
    </location>
</feature>
<dbReference type="SUPFAM" id="SSF47384">
    <property type="entry name" value="Homodimeric domain of signal transducing histidine kinase"/>
    <property type="match status" value="1"/>
</dbReference>
<evidence type="ECO:0000256" key="8">
    <source>
        <dbReference type="ARBA" id="ARBA00023012"/>
    </source>
</evidence>
<dbReference type="EC" id="2.7.13.3" evidence="2"/>
<dbReference type="SUPFAM" id="SSF52172">
    <property type="entry name" value="CheY-like"/>
    <property type="match status" value="1"/>
</dbReference>
<dbReference type="EMBL" id="CP042829">
    <property type="protein sequence ID" value="QFG03705.1"/>
    <property type="molecule type" value="Genomic_DNA"/>
</dbReference>
<dbReference type="Pfam" id="PF02518">
    <property type="entry name" value="HATPase_c"/>
    <property type="match status" value="1"/>
</dbReference>
<keyword evidence="6" id="KW-0418">Kinase</keyword>
<dbReference type="RefSeq" id="WP_158067656.1">
    <property type="nucleotide sequence ID" value="NZ_CP042829.1"/>
</dbReference>
<keyword evidence="7" id="KW-0067">ATP-binding</keyword>
<dbReference type="Pfam" id="PF00072">
    <property type="entry name" value="Response_reg"/>
    <property type="match status" value="1"/>
</dbReference>
<evidence type="ECO:0000256" key="9">
    <source>
        <dbReference type="PROSITE-ProRule" id="PRU00169"/>
    </source>
</evidence>
<dbReference type="InterPro" id="IPR000700">
    <property type="entry name" value="PAS-assoc_C"/>
</dbReference>
<dbReference type="SUPFAM" id="SSF55785">
    <property type="entry name" value="PYP-like sensor domain (PAS domain)"/>
    <property type="match status" value="5"/>
</dbReference>
<dbReference type="Proteomes" id="UP000326331">
    <property type="component" value="Chromosome"/>
</dbReference>
<feature type="domain" description="PAS" evidence="12">
    <location>
        <begin position="147"/>
        <end position="224"/>
    </location>
</feature>
<evidence type="ECO:0000256" key="7">
    <source>
        <dbReference type="ARBA" id="ARBA00022840"/>
    </source>
</evidence>
<dbReference type="InterPro" id="IPR005467">
    <property type="entry name" value="His_kinase_dom"/>
</dbReference>
<dbReference type="InterPro" id="IPR011006">
    <property type="entry name" value="CheY-like_superfamily"/>
</dbReference>
<organism evidence="14 15">
    <name type="scientific">Tepidiforma bonchosmolovskayae</name>
    <dbReference type="NCBI Taxonomy" id="2601677"/>
    <lineage>
        <taxon>Bacteria</taxon>
        <taxon>Bacillati</taxon>
        <taxon>Chloroflexota</taxon>
        <taxon>Tepidiformia</taxon>
        <taxon>Tepidiformales</taxon>
        <taxon>Tepidiformaceae</taxon>
        <taxon>Tepidiforma</taxon>
    </lineage>
</organism>
<dbReference type="InterPro" id="IPR001610">
    <property type="entry name" value="PAC"/>
</dbReference>
<dbReference type="PROSITE" id="PS50109">
    <property type="entry name" value="HIS_KIN"/>
    <property type="match status" value="1"/>
</dbReference>
<dbReference type="InterPro" id="IPR003594">
    <property type="entry name" value="HATPase_dom"/>
</dbReference>
<dbReference type="SUPFAM" id="SSF55874">
    <property type="entry name" value="ATPase domain of HSP90 chaperone/DNA topoisomerase II/histidine kinase"/>
    <property type="match status" value="1"/>
</dbReference>
<keyword evidence="4" id="KW-0808">Transferase</keyword>
<feature type="domain" description="PAS" evidence="12">
    <location>
        <begin position="525"/>
        <end position="595"/>
    </location>
</feature>
<dbReference type="InterPro" id="IPR001789">
    <property type="entry name" value="Sig_transdc_resp-reg_receiver"/>
</dbReference>
<dbReference type="PRINTS" id="PR00344">
    <property type="entry name" value="BCTRLSENSOR"/>
</dbReference>
<keyword evidence="15" id="KW-1185">Reference proteome</keyword>
<evidence type="ECO:0000256" key="4">
    <source>
        <dbReference type="ARBA" id="ARBA00022679"/>
    </source>
</evidence>
<dbReference type="SMART" id="SM00448">
    <property type="entry name" value="REC"/>
    <property type="match status" value="1"/>
</dbReference>
<dbReference type="InterPro" id="IPR004358">
    <property type="entry name" value="Sig_transdc_His_kin-like_C"/>
</dbReference>
<evidence type="ECO:0000313" key="14">
    <source>
        <dbReference type="EMBL" id="QFG03705.1"/>
    </source>
</evidence>
<evidence type="ECO:0000259" key="13">
    <source>
        <dbReference type="PROSITE" id="PS50113"/>
    </source>
</evidence>
<evidence type="ECO:0000259" key="12">
    <source>
        <dbReference type="PROSITE" id="PS50112"/>
    </source>
</evidence>
<comment type="catalytic activity">
    <reaction evidence="1">
        <text>ATP + protein L-histidine = ADP + protein N-phospho-L-histidine.</text>
        <dbReference type="EC" id="2.7.13.3"/>
    </reaction>
</comment>
<dbReference type="PROSITE" id="PS50110">
    <property type="entry name" value="RESPONSE_REGULATORY"/>
    <property type="match status" value="1"/>
</dbReference>
<dbReference type="PANTHER" id="PTHR43065">
    <property type="entry name" value="SENSOR HISTIDINE KINASE"/>
    <property type="match status" value="1"/>
</dbReference>
<dbReference type="InterPro" id="IPR036890">
    <property type="entry name" value="HATPase_C_sf"/>
</dbReference>
<dbReference type="Gene3D" id="3.30.450.20">
    <property type="entry name" value="PAS domain"/>
    <property type="match status" value="5"/>
</dbReference>
<dbReference type="Pfam" id="PF08448">
    <property type="entry name" value="PAS_4"/>
    <property type="match status" value="2"/>
</dbReference>
<reference evidence="14 15" key="1">
    <citation type="submission" date="2019-08" db="EMBL/GenBank/DDBJ databases">
        <authorList>
            <person name="Toschakov S.V."/>
        </authorList>
    </citation>
    <scope>NUCLEOTIDE SEQUENCE [LARGE SCALE GENOMIC DNA]</scope>
    <source>
        <strain evidence="14 15">3753O</strain>
    </source>
</reference>
<dbReference type="Gene3D" id="3.40.50.2300">
    <property type="match status" value="1"/>
</dbReference>
<gene>
    <name evidence="14" type="ORF">Tbon_10490</name>
</gene>
<evidence type="ECO:0000256" key="5">
    <source>
        <dbReference type="ARBA" id="ARBA00022741"/>
    </source>
</evidence>
<dbReference type="PANTHER" id="PTHR43065:SF42">
    <property type="entry name" value="TWO-COMPONENT SENSOR PPRA"/>
    <property type="match status" value="1"/>
</dbReference>
<feature type="domain" description="Histidine kinase" evidence="10">
    <location>
        <begin position="669"/>
        <end position="894"/>
    </location>
</feature>
<keyword evidence="3 9" id="KW-0597">Phosphoprotein</keyword>
<dbReference type="InterPro" id="IPR013656">
    <property type="entry name" value="PAS_4"/>
</dbReference>
<dbReference type="SMART" id="SM00387">
    <property type="entry name" value="HATPase_c"/>
    <property type="match status" value="1"/>
</dbReference>
<keyword evidence="5" id="KW-0547">Nucleotide-binding</keyword>
<feature type="domain" description="Response regulatory" evidence="11">
    <location>
        <begin position="916"/>
        <end position="1031"/>
    </location>
</feature>
<name>A0ABX6C3U9_9CHLR</name>
<dbReference type="InterPro" id="IPR000014">
    <property type="entry name" value="PAS"/>
</dbReference>
<evidence type="ECO:0000256" key="1">
    <source>
        <dbReference type="ARBA" id="ARBA00000085"/>
    </source>
</evidence>
<proteinExistence type="predicted"/>
<evidence type="ECO:0000256" key="3">
    <source>
        <dbReference type="ARBA" id="ARBA00022553"/>
    </source>
</evidence>
<evidence type="ECO:0000313" key="15">
    <source>
        <dbReference type="Proteomes" id="UP000326331"/>
    </source>
</evidence>
<keyword evidence="8" id="KW-0902">Two-component regulatory system</keyword>
<dbReference type="Pfam" id="PF00989">
    <property type="entry name" value="PAS"/>
    <property type="match status" value="1"/>
</dbReference>
<dbReference type="InterPro" id="IPR035965">
    <property type="entry name" value="PAS-like_dom_sf"/>
</dbReference>
<dbReference type="SMART" id="SM00091">
    <property type="entry name" value="PAS"/>
    <property type="match status" value="5"/>
</dbReference>
<evidence type="ECO:0000259" key="11">
    <source>
        <dbReference type="PROSITE" id="PS50110"/>
    </source>
</evidence>
<evidence type="ECO:0000259" key="10">
    <source>
        <dbReference type="PROSITE" id="PS50109"/>
    </source>
</evidence>
<evidence type="ECO:0000256" key="6">
    <source>
        <dbReference type="ARBA" id="ARBA00022777"/>
    </source>
</evidence>
<dbReference type="Gene3D" id="1.10.287.130">
    <property type="match status" value="1"/>
</dbReference>
<feature type="domain" description="PAS" evidence="12">
    <location>
        <begin position="277"/>
        <end position="321"/>
    </location>
</feature>
<accession>A0ABX6C3U9</accession>
<sequence length="1035" mass="113769">MTSSEDRTPRNGQADAAPLAIPAGALPAGIFFADHRLPALVFERGTLRILEANRAACTLYGYSAEEFRRLTLADILPPEDVPLLRQFVDGILPGPPPAFWRHRTRDGRILQVRIAGQDITYGGRAARITFILEHTPVEEALAAARDAEQRFRSIFDYAGHAIVVFDMDLGRFVEANDDACRLFGLSREQLLQQSPAALSPERQPSGERSDDLARARLERALAGEPMEFEWVHQDAAGRLILCEVRLVRMPPFDRRLIRGAILDIRQRRAAEAELQRREREFRSLAENSPDLIVRFDDDLRIIYANPAALASVGAELRTVAGLRPTQFLPGSPALERWERAVAAVLETRQPLTLEGPSDFRGPGAYSQTHLIPEFDEDGAIASVLSITRDLTEIYRAAAENARLAAIVAFSRDAMVTTDLEGRITSWNRGAELALGYAAPEVLGRTTEFLFDPEALPLRDWVRSRVLAGENIEDMERPWRRRDGSTVILSSSYFPLRSPAGDIIGIGSVARDVTERVRAQQALQQSEARLRDLLDAVSAAVWVSDGRNALFVNAEMERLTGYSRDELLAPVFLASLIAEEDIPVMLRHFERRLQGLEQVSRFTIRISTRSGELRHLRVAASPFQFDGRDATILSALDTTDLVHAEEERRRLDLQVQQTQKLESLGVLAGGIAHDFNNLLVAILGNAGLALMELPPESPARQTVLAIETAAQRAAELTRQMLAYSGKGKFVIEQLNLSRVVEEMAHLLEISVSKRAVLRYRFAPDLPAIEGDATQLRQVIMNLITNASDAIGDRSGVISVSTGIVDADAAYLKTAYMDDDLPEGQYVYLEVADTGIGMDAETAARIFDPFFTTKFTGRGLGLAAVLGIVRSHRGAIKLSTAPGRGTTFTILFPAAGPPAPPGPAPAPETASTPLPRAVILVVDDDETVRAVTRRMLELSGFTVLLAADGAEAVALYRERPGIDLVLLDLTMPAMDGEETFRELRRLDPGVRVILTSGYSEQDAADRFAGTGLAGFIQKPYRPQDLIETVRAALQSQT</sequence>
<evidence type="ECO:0000256" key="2">
    <source>
        <dbReference type="ARBA" id="ARBA00012438"/>
    </source>
</evidence>
<dbReference type="CDD" id="cd00130">
    <property type="entry name" value="PAS"/>
    <property type="match status" value="4"/>
</dbReference>
<feature type="domain" description="PAS" evidence="12">
    <location>
        <begin position="43"/>
        <end position="95"/>
    </location>
</feature>
<dbReference type="NCBIfam" id="TIGR00229">
    <property type="entry name" value="sensory_box"/>
    <property type="match status" value="5"/>
</dbReference>
<feature type="domain" description="PAS" evidence="12">
    <location>
        <begin position="399"/>
        <end position="453"/>
    </location>
</feature>
<dbReference type="Pfam" id="PF13426">
    <property type="entry name" value="PAS_9"/>
    <property type="match status" value="1"/>
</dbReference>
<reference evidence="14 15" key="2">
    <citation type="submission" date="2019-10" db="EMBL/GenBank/DDBJ databases">
        <title>Thermopilla bonchosmolovskayae gen. nov., sp. nov., a moderately thermophilic Chloroflexi bacterium from a Chukotka hot spring (Arctic, Russia), representing a novel classis Thermopillaia, which include previously uncultivated lineage OLB14.</title>
        <authorList>
            <person name="Kochetkova T.V."/>
            <person name="Zayulina K.S."/>
            <person name="Zhigarkov V.S."/>
            <person name="Minaev N.V."/>
            <person name="Novikov A."/>
            <person name="Toshchakov S.V."/>
            <person name="Elcheninov A.G."/>
            <person name="Kublanov I.V."/>
        </authorList>
    </citation>
    <scope>NUCLEOTIDE SEQUENCE [LARGE SCALE GENOMIC DNA]</scope>
    <source>
        <strain evidence="14 15">3753O</strain>
    </source>
</reference>